<evidence type="ECO:0000313" key="2">
    <source>
        <dbReference type="Proteomes" id="UP000789375"/>
    </source>
</evidence>
<dbReference type="AlphaFoldDB" id="A0A9N8WK94"/>
<gene>
    <name evidence="1" type="ORF">FMOSSE_LOCUS3343</name>
</gene>
<dbReference type="EMBL" id="CAJVPP010000490">
    <property type="protein sequence ID" value="CAG8487349.1"/>
    <property type="molecule type" value="Genomic_DNA"/>
</dbReference>
<comment type="caution">
    <text evidence="1">The sequence shown here is derived from an EMBL/GenBank/DDBJ whole genome shotgun (WGS) entry which is preliminary data.</text>
</comment>
<accession>A0A9N8WK94</accession>
<sequence>MWKKSITNKFSQMITCSKKSNEKEQAGSHKNLRKQTLTFEKNQEILSTNLLINDINMKQRKSIESLTSDIDIGDSGKDYGSIATKVLTTS</sequence>
<keyword evidence="2" id="KW-1185">Reference proteome</keyword>
<proteinExistence type="predicted"/>
<dbReference type="Proteomes" id="UP000789375">
    <property type="component" value="Unassembled WGS sequence"/>
</dbReference>
<protein>
    <submittedName>
        <fullName evidence="1">582_t:CDS:1</fullName>
    </submittedName>
</protein>
<reference evidence="1" key="1">
    <citation type="submission" date="2021-06" db="EMBL/GenBank/DDBJ databases">
        <authorList>
            <person name="Kallberg Y."/>
            <person name="Tangrot J."/>
            <person name="Rosling A."/>
        </authorList>
    </citation>
    <scope>NUCLEOTIDE SEQUENCE</scope>
    <source>
        <strain evidence="1">87-6 pot B 2015</strain>
    </source>
</reference>
<organism evidence="1 2">
    <name type="scientific">Funneliformis mosseae</name>
    <name type="common">Endomycorrhizal fungus</name>
    <name type="synonym">Glomus mosseae</name>
    <dbReference type="NCBI Taxonomy" id="27381"/>
    <lineage>
        <taxon>Eukaryota</taxon>
        <taxon>Fungi</taxon>
        <taxon>Fungi incertae sedis</taxon>
        <taxon>Mucoromycota</taxon>
        <taxon>Glomeromycotina</taxon>
        <taxon>Glomeromycetes</taxon>
        <taxon>Glomerales</taxon>
        <taxon>Glomeraceae</taxon>
        <taxon>Funneliformis</taxon>
    </lineage>
</organism>
<name>A0A9N8WK94_FUNMO</name>
<evidence type="ECO:0000313" key="1">
    <source>
        <dbReference type="EMBL" id="CAG8487349.1"/>
    </source>
</evidence>